<evidence type="ECO:0000256" key="3">
    <source>
        <dbReference type="ARBA" id="ARBA00007106"/>
    </source>
</evidence>
<dbReference type="PANTHER" id="PTHR35524:SF1">
    <property type="entry name" value="ALPHA-ACETOLACTATE DECARBOXYLASE"/>
    <property type="match status" value="1"/>
</dbReference>
<evidence type="ECO:0000313" key="10">
    <source>
        <dbReference type="EMBL" id="SCB89614.1"/>
    </source>
</evidence>
<comment type="similarity">
    <text evidence="3 9">Belongs to the alpha-acetolactate decarboxylase family.</text>
</comment>
<evidence type="ECO:0000256" key="5">
    <source>
        <dbReference type="ARBA" id="ARBA00020164"/>
    </source>
</evidence>
<protein>
    <recommendedName>
        <fullName evidence="5 9">Alpha-acetolactate decarboxylase</fullName>
        <ecNumber evidence="4 9">4.1.1.5</ecNumber>
    </recommendedName>
</protein>
<dbReference type="InterPro" id="IPR005128">
    <property type="entry name" value="Acetolactate_a_deCO2ase"/>
</dbReference>
<dbReference type="NCBIfam" id="TIGR01252">
    <property type="entry name" value="acetolac_decarb"/>
    <property type="match status" value="1"/>
</dbReference>
<evidence type="ECO:0000256" key="7">
    <source>
        <dbReference type="ARBA" id="ARBA00023061"/>
    </source>
</evidence>
<evidence type="ECO:0000256" key="6">
    <source>
        <dbReference type="ARBA" id="ARBA00022793"/>
    </source>
</evidence>
<organism evidence="10 11">
    <name type="scientific">Weissella bombi</name>
    <dbReference type="NCBI Taxonomy" id="1505725"/>
    <lineage>
        <taxon>Bacteria</taxon>
        <taxon>Bacillati</taxon>
        <taxon>Bacillota</taxon>
        <taxon>Bacilli</taxon>
        <taxon>Lactobacillales</taxon>
        <taxon>Lactobacillaceae</taxon>
        <taxon>Weissella</taxon>
    </lineage>
</organism>
<evidence type="ECO:0000256" key="2">
    <source>
        <dbReference type="ARBA" id="ARBA00005170"/>
    </source>
</evidence>
<comment type="pathway">
    <text evidence="2 9">Polyol metabolism; (R,R)-butane-2,3-diol biosynthesis; (R,R)-butane-2,3-diol from pyruvate: step 2/3.</text>
</comment>
<dbReference type="EMBL" id="FMAO01000004">
    <property type="protein sequence ID" value="SCB89614.1"/>
    <property type="molecule type" value="Genomic_DNA"/>
</dbReference>
<evidence type="ECO:0000256" key="1">
    <source>
        <dbReference type="ARBA" id="ARBA00001784"/>
    </source>
</evidence>
<evidence type="ECO:0000256" key="4">
    <source>
        <dbReference type="ARBA" id="ARBA00013204"/>
    </source>
</evidence>
<dbReference type="OrthoDB" id="8612680at2"/>
<evidence type="ECO:0000256" key="8">
    <source>
        <dbReference type="ARBA" id="ARBA00023239"/>
    </source>
</evidence>
<dbReference type="STRING" id="1505725.GA0061074_1044"/>
<sequence>MATVYQHSTLAALMGKVLGGSATLAELKQHGDAGIGTFDGLDGEMIMVDGEVYYMDGEGQIHHVTDMEKTVPFATVHHTSDEKQKVSFSAGNMKEMVSLISDRQLENTFSGVVLRGSFNHMKVRSAPKSERPFPSLSEITHTQREFEKDDVDGVLIGYYSPELYQGTVAAGWHVHFLSDDRTFGGHVLGFDANELTGDLTIFDNYELHLPIHDKEFREHHVDMDGLKEGVAAAEGSQD</sequence>
<dbReference type="AlphaFoldDB" id="A0A1C4A4I0"/>
<dbReference type="CDD" id="cd17299">
    <property type="entry name" value="acetolactate_decarboxylase"/>
    <property type="match status" value="1"/>
</dbReference>
<proteinExistence type="inferred from homology"/>
<keyword evidence="11" id="KW-1185">Reference proteome</keyword>
<dbReference type="UniPathway" id="UPA00626">
    <property type="reaction ID" value="UER00678"/>
</dbReference>
<keyword evidence="7 9" id="KW-0005">Acetoin biosynthesis</keyword>
<accession>A0A1C4A4I0</accession>
<evidence type="ECO:0000313" key="11">
    <source>
        <dbReference type="Proteomes" id="UP000199268"/>
    </source>
</evidence>
<dbReference type="GO" id="GO:0047605">
    <property type="term" value="F:acetolactate decarboxylase activity"/>
    <property type="evidence" value="ECO:0007669"/>
    <property type="project" value="UniProtKB-UniRule"/>
</dbReference>
<dbReference type="Pfam" id="PF03306">
    <property type="entry name" value="AAL_decarboxy"/>
    <property type="match status" value="1"/>
</dbReference>
<dbReference type="GO" id="GO:0045151">
    <property type="term" value="P:acetoin biosynthetic process"/>
    <property type="evidence" value="ECO:0007669"/>
    <property type="project" value="UniProtKB-UniRule"/>
</dbReference>
<gene>
    <name evidence="10" type="ORF">GA0061074_1044</name>
</gene>
<name>A0A1C4A4I0_9LACO</name>
<dbReference type="Proteomes" id="UP000199268">
    <property type="component" value="Unassembled WGS sequence"/>
</dbReference>
<dbReference type="SUPFAM" id="SSF117856">
    <property type="entry name" value="AF0104/ALDC/Ptd012-like"/>
    <property type="match status" value="1"/>
</dbReference>
<keyword evidence="6 9" id="KW-0210">Decarboxylase</keyword>
<dbReference type="PIRSF" id="PIRSF001332">
    <property type="entry name" value="Acetolac_decarb"/>
    <property type="match status" value="1"/>
</dbReference>
<dbReference type="PANTHER" id="PTHR35524">
    <property type="entry name" value="ALPHA-ACETOLACTATE DECARBOXYLASE"/>
    <property type="match status" value="1"/>
</dbReference>
<dbReference type="RefSeq" id="WP_042491704.1">
    <property type="nucleotide sequence ID" value="NZ_BJEE01000001.1"/>
</dbReference>
<comment type="catalytic activity">
    <reaction evidence="1 9">
        <text>(2S)-2-acetolactate + H(+) = (R)-acetoin + CO2</text>
        <dbReference type="Rhea" id="RHEA:21580"/>
        <dbReference type="ChEBI" id="CHEBI:15378"/>
        <dbReference type="ChEBI" id="CHEBI:15686"/>
        <dbReference type="ChEBI" id="CHEBI:16526"/>
        <dbReference type="ChEBI" id="CHEBI:58476"/>
        <dbReference type="EC" id="4.1.1.5"/>
    </reaction>
</comment>
<evidence type="ECO:0000256" key="9">
    <source>
        <dbReference type="PIRNR" id="PIRNR001332"/>
    </source>
</evidence>
<reference evidence="11" key="1">
    <citation type="submission" date="2016-08" db="EMBL/GenBank/DDBJ databases">
        <authorList>
            <person name="Varghese N."/>
            <person name="Submissions Spin"/>
        </authorList>
    </citation>
    <scope>NUCLEOTIDE SEQUENCE [LARGE SCALE GENOMIC DNA]</scope>
    <source>
        <strain evidence="11">R-53094</strain>
    </source>
</reference>
<keyword evidence="8 9" id="KW-0456">Lyase</keyword>
<dbReference type="EC" id="4.1.1.5" evidence="4 9"/>
<dbReference type="Gene3D" id="3.30.1330.80">
    <property type="entry name" value="Hypothetical protein, similar to alpha- acetolactate decarboxylase, domain 2"/>
    <property type="match status" value="2"/>
</dbReference>